<dbReference type="Pfam" id="PF07690">
    <property type="entry name" value="MFS_1"/>
    <property type="match status" value="1"/>
</dbReference>
<organism evidence="7 8">
    <name type="scientific">Nocardioides eburneus</name>
    <dbReference type="NCBI Taxonomy" id="3231482"/>
    <lineage>
        <taxon>Bacteria</taxon>
        <taxon>Bacillati</taxon>
        <taxon>Actinomycetota</taxon>
        <taxon>Actinomycetes</taxon>
        <taxon>Propionibacteriales</taxon>
        <taxon>Nocardioidaceae</taxon>
        <taxon>Nocardioides</taxon>
    </lineage>
</organism>
<accession>A0ABV3T197</accession>
<reference evidence="7 8" key="1">
    <citation type="submission" date="2024-07" db="EMBL/GenBank/DDBJ databases">
        <authorList>
            <person name="Lee S."/>
            <person name="Kang M."/>
        </authorList>
    </citation>
    <scope>NUCLEOTIDE SEQUENCE [LARGE SCALE GENOMIC DNA]</scope>
    <source>
        <strain evidence="7 8">DS6</strain>
    </source>
</reference>
<dbReference type="Proteomes" id="UP001556631">
    <property type="component" value="Unassembled WGS sequence"/>
</dbReference>
<feature type="transmembrane region" description="Helical" evidence="6">
    <location>
        <begin position="280"/>
        <end position="298"/>
    </location>
</feature>
<proteinExistence type="predicted"/>
<dbReference type="PANTHER" id="PTHR23514:SF13">
    <property type="entry name" value="INNER MEMBRANE PROTEIN YBJJ"/>
    <property type="match status" value="1"/>
</dbReference>
<dbReference type="SUPFAM" id="SSF103473">
    <property type="entry name" value="MFS general substrate transporter"/>
    <property type="match status" value="1"/>
</dbReference>
<dbReference type="PANTHER" id="PTHR23514">
    <property type="entry name" value="BYPASS OF STOP CODON PROTEIN 6"/>
    <property type="match status" value="1"/>
</dbReference>
<sequence>MTTRSAVRPLSAQTGVTLTFTVSGVLFASFVSRLADVRASLHLTNGHLGLLLLSSSVGSVAALPAAGRVVERWGAAGAVRAGAVLGTVALVLAGFGATVVDQPWLAAVGLFGYGIGFSLWDVAMNVEAAEVERRVGRTIMPRFHAMWSVGGIAGSVVGIPMAAASVPVIVHLLVVAAVVLAFALRGTTTFLPYAGPDAPTSAASARSAWTEPRTLAIGLLVLTFGAVEGSANDWLTLAVIDGYDAPHWVGVAGYSVFVVCMTLGRWVGSRALDRYGRVRMLWVCAVAAVVGILVTVYAGHLAPALAGIAIWGLGAALGFPVGMSAAADDPVRAPARVAVVSTVGYTAFLCGPPLLGWLGDHVGTLDSLLVIAVLMVPASVAALAARPLAMRPTSTAAGTHAGGQAEGRPEGRPEGRTGRRADGRADGYGGGGLGDRPDISDVSRRRDA</sequence>
<dbReference type="RefSeq" id="WP_367994948.1">
    <property type="nucleotide sequence ID" value="NZ_JBFPJR010000030.1"/>
</dbReference>
<feature type="transmembrane region" description="Helical" evidence="6">
    <location>
        <begin position="104"/>
        <end position="123"/>
    </location>
</feature>
<keyword evidence="8" id="KW-1185">Reference proteome</keyword>
<evidence type="ECO:0000313" key="8">
    <source>
        <dbReference type="Proteomes" id="UP001556631"/>
    </source>
</evidence>
<feature type="region of interest" description="Disordered" evidence="5">
    <location>
        <begin position="394"/>
        <end position="448"/>
    </location>
</feature>
<dbReference type="EMBL" id="JBFPJR010000030">
    <property type="protein sequence ID" value="MEX0428979.1"/>
    <property type="molecule type" value="Genomic_DNA"/>
</dbReference>
<evidence type="ECO:0000256" key="1">
    <source>
        <dbReference type="ARBA" id="ARBA00004141"/>
    </source>
</evidence>
<keyword evidence="4 6" id="KW-0472">Membrane</keyword>
<evidence type="ECO:0000256" key="2">
    <source>
        <dbReference type="ARBA" id="ARBA00022692"/>
    </source>
</evidence>
<name>A0ABV3T197_9ACTN</name>
<feature type="compositionally biased region" description="Basic and acidic residues" evidence="5">
    <location>
        <begin position="435"/>
        <end position="448"/>
    </location>
</feature>
<evidence type="ECO:0000256" key="6">
    <source>
        <dbReference type="SAM" id="Phobius"/>
    </source>
</evidence>
<feature type="transmembrane region" description="Helical" evidence="6">
    <location>
        <begin position="367"/>
        <end position="385"/>
    </location>
</feature>
<dbReference type="InterPro" id="IPR051788">
    <property type="entry name" value="MFS_Transporter"/>
</dbReference>
<keyword evidence="2 6" id="KW-0812">Transmembrane</keyword>
<dbReference type="InterPro" id="IPR036259">
    <property type="entry name" value="MFS_trans_sf"/>
</dbReference>
<feature type="transmembrane region" description="Helical" evidence="6">
    <location>
        <begin position="144"/>
        <end position="163"/>
    </location>
</feature>
<feature type="transmembrane region" description="Helical" evidence="6">
    <location>
        <begin position="169"/>
        <end position="194"/>
    </location>
</feature>
<dbReference type="Gene3D" id="1.20.1250.20">
    <property type="entry name" value="MFS general substrate transporter like domains"/>
    <property type="match status" value="2"/>
</dbReference>
<dbReference type="InterPro" id="IPR011701">
    <property type="entry name" value="MFS"/>
</dbReference>
<feature type="transmembrane region" description="Helical" evidence="6">
    <location>
        <begin position="47"/>
        <end position="66"/>
    </location>
</feature>
<evidence type="ECO:0000256" key="5">
    <source>
        <dbReference type="SAM" id="MobiDB-lite"/>
    </source>
</evidence>
<gene>
    <name evidence="7" type="ORF">AB3X52_15230</name>
</gene>
<feature type="transmembrane region" description="Helical" evidence="6">
    <location>
        <begin position="247"/>
        <end position="268"/>
    </location>
</feature>
<evidence type="ECO:0000256" key="4">
    <source>
        <dbReference type="ARBA" id="ARBA00023136"/>
    </source>
</evidence>
<feature type="transmembrane region" description="Helical" evidence="6">
    <location>
        <begin position="304"/>
        <end position="325"/>
    </location>
</feature>
<dbReference type="CDD" id="cd17393">
    <property type="entry name" value="MFS_MosC_like"/>
    <property type="match status" value="1"/>
</dbReference>
<keyword evidence="3 6" id="KW-1133">Transmembrane helix</keyword>
<comment type="subcellular location">
    <subcellularLocation>
        <location evidence="1">Membrane</location>
        <topology evidence="1">Multi-pass membrane protein</topology>
    </subcellularLocation>
</comment>
<feature type="transmembrane region" description="Helical" evidence="6">
    <location>
        <begin position="78"/>
        <end position="98"/>
    </location>
</feature>
<comment type="caution">
    <text evidence="7">The sequence shown here is derived from an EMBL/GenBank/DDBJ whole genome shotgun (WGS) entry which is preliminary data.</text>
</comment>
<feature type="compositionally biased region" description="Basic and acidic residues" evidence="5">
    <location>
        <begin position="407"/>
        <end position="425"/>
    </location>
</feature>
<feature type="transmembrane region" description="Helical" evidence="6">
    <location>
        <begin position="337"/>
        <end position="355"/>
    </location>
</feature>
<protein>
    <submittedName>
        <fullName evidence="7">MFS transporter</fullName>
    </submittedName>
</protein>
<evidence type="ECO:0000256" key="3">
    <source>
        <dbReference type="ARBA" id="ARBA00022989"/>
    </source>
</evidence>
<feature type="transmembrane region" description="Helical" evidence="6">
    <location>
        <begin position="12"/>
        <end position="35"/>
    </location>
</feature>
<feature type="transmembrane region" description="Helical" evidence="6">
    <location>
        <begin position="215"/>
        <end position="235"/>
    </location>
</feature>
<evidence type="ECO:0000313" key="7">
    <source>
        <dbReference type="EMBL" id="MEX0428979.1"/>
    </source>
</evidence>